<evidence type="ECO:0000256" key="5">
    <source>
        <dbReference type="ARBA" id="ARBA00022705"/>
    </source>
</evidence>
<dbReference type="InterPro" id="IPR027417">
    <property type="entry name" value="P-loop_NTPase"/>
</dbReference>
<evidence type="ECO:0000259" key="18">
    <source>
        <dbReference type="PROSITE" id="PS50172"/>
    </source>
</evidence>
<dbReference type="PANTHER" id="PTHR23389:SF6">
    <property type="entry name" value="REPLICATION FACTOR C SUBUNIT 1"/>
    <property type="match status" value="1"/>
</dbReference>
<gene>
    <name evidence="19" type="primary">rfc1</name>
</gene>
<dbReference type="InterPro" id="IPR013725">
    <property type="entry name" value="DNA_replication_fac_RFC1_C"/>
</dbReference>
<dbReference type="Gene3D" id="3.40.50.300">
    <property type="entry name" value="P-loop containing nucleotide triphosphate hydrolases"/>
    <property type="match status" value="1"/>
</dbReference>
<accession>A0A8C9ZZZ1</accession>
<evidence type="ECO:0000313" key="20">
    <source>
        <dbReference type="Proteomes" id="UP000694568"/>
    </source>
</evidence>
<dbReference type="Pfam" id="PF00004">
    <property type="entry name" value="AAA"/>
    <property type="match status" value="1"/>
</dbReference>
<dbReference type="GO" id="GO:0005524">
    <property type="term" value="F:ATP binding"/>
    <property type="evidence" value="ECO:0007669"/>
    <property type="project" value="UniProtKB-UniRule"/>
</dbReference>
<dbReference type="SUPFAM" id="SSF52113">
    <property type="entry name" value="BRCT domain"/>
    <property type="match status" value="1"/>
</dbReference>
<evidence type="ECO:0000256" key="12">
    <source>
        <dbReference type="ARBA" id="ARBA00075134"/>
    </source>
</evidence>
<dbReference type="GO" id="GO:0005634">
    <property type="term" value="C:nucleus"/>
    <property type="evidence" value="ECO:0007669"/>
    <property type="project" value="UniProtKB-SubCell"/>
</dbReference>
<dbReference type="GeneTree" id="ENSGT00730000111066"/>
<keyword evidence="4" id="KW-0597">Phosphoprotein</keyword>
<dbReference type="CDD" id="cd17752">
    <property type="entry name" value="BRCT_RFC1"/>
    <property type="match status" value="1"/>
</dbReference>
<dbReference type="Gene3D" id="1.10.8.60">
    <property type="match status" value="1"/>
</dbReference>
<comment type="function">
    <text evidence="10">Subunit of the replication factor C (RFC) complex which acts during elongation of primed DNA templates by DNA polymerases delta and epsilon, and is necessary for ATP-dependent loading of proliferating cell nuclear antigen (PCNA) onto primed DNA. This subunit binds to the primer-template junction. Binds the PO-B transcription element as well as other GA rich DNA sequences. Can bind single- or double-stranded DNA.</text>
</comment>
<evidence type="ECO:0000256" key="11">
    <source>
        <dbReference type="ARBA" id="ARBA00064311"/>
    </source>
</evidence>
<evidence type="ECO:0000256" key="13">
    <source>
        <dbReference type="ARBA" id="ARBA00076017"/>
    </source>
</evidence>
<evidence type="ECO:0000256" key="8">
    <source>
        <dbReference type="ARBA" id="ARBA00023125"/>
    </source>
</evidence>
<dbReference type="Ensembl" id="ENSSLUT00000050092.1">
    <property type="protein sequence ID" value="ENSSLUP00000048629.1"/>
    <property type="gene ID" value="ENSSLUG00000021235.1"/>
</dbReference>
<feature type="compositionally biased region" description="Basic residues" evidence="17">
    <location>
        <begin position="1220"/>
        <end position="1232"/>
    </location>
</feature>
<feature type="region of interest" description="Disordered" evidence="17">
    <location>
        <begin position="1121"/>
        <end position="1149"/>
    </location>
</feature>
<dbReference type="GO" id="GO:0061860">
    <property type="term" value="F:DNA clamp unloader activity"/>
    <property type="evidence" value="ECO:0007669"/>
    <property type="project" value="TreeGrafter"/>
</dbReference>
<dbReference type="GO" id="GO:0006260">
    <property type="term" value="P:DNA replication"/>
    <property type="evidence" value="ECO:0007669"/>
    <property type="project" value="UniProtKB-KW"/>
</dbReference>
<organism evidence="19 20">
    <name type="scientific">Sander lucioperca</name>
    <name type="common">Pike-perch</name>
    <name type="synonym">Perca lucioperca</name>
    <dbReference type="NCBI Taxonomy" id="283035"/>
    <lineage>
        <taxon>Eukaryota</taxon>
        <taxon>Metazoa</taxon>
        <taxon>Chordata</taxon>
        <taxon>Craniata</taxon>
        <taxon>Vertebrata</taxon>
        <taxon>Euteleostomi</taxon>
        <taxon>Actinopterygii</taxon>
        <taxon>Neopterygii</taxon>
        <taxon>Teleostei</taxon>
        <taxon>Neoteleostei</taxon>
        <taxon>Acanthomorphata</taxon>
        <taxon>Eupercaria</taxon>
        <taxon>Perciformes</taxon>
        <taxon>Percoidei</taxon>
        <taxon>Percidae</taxon>
        <taxon>Luciopercinae</taxon>
        <taxon>Sander</taxon>
    </lineage>
</organism>
<dbReference type="FunFam" id="3.40.50.10190:FF:000001">
    <property type="entry name" value="Replication factor C subunit 1"/>
    <property type="match status" value="1"/>
</dbReference>
<evidence type="ECO:0000256" key="9">
    <source>
        <dbReference type="ARBA" id="ARBA00023242"/>
    </source>
</evidence>
<dbReference type="CDD" id="cd18140">
    <property type="entry name" value="HLD_clamp_RFC"/>
    <property type="match status" value="1"/>
</dbReference>
<evidence type="ECO:0000256" key="14">
    <source>
        <dbReference type="ARBA" id="ARBA00077727"/>
    </source>
</evidence>
<keyword evidence="7" id="KW-0067">ATP-binding</keyword>
<dbReference type="InterPro" id="IPR008921">
    <property type="entry name" value="DNA_pol3_clamp-load_cplx_C"/>
</dbReference>
<dbReference type="GO" id="GO:0003689">
    <property type="term" value="F:DNA clamp loader activity"/>
    <property type="evidence" value="ECO:0007669"/>
    <property type="project" value="UniProtKB-UniRule"/>
</dbReference>
<evidence type="ECO:0000256" key="16">
    <source>
        <dbReference type="ARBA" id="ARBA00080382"/>
    </source>
</evidence>
<dbReference type="Gene3D" id="3.40.50.10190">
    <property type="entry name" value="BRCT domain"/>
    <property type="match status" value="1"/>
</dbReference>
<dbReference type="GO" id="GO:0006281">
    <property type="term" value="P:DNA repair"/>
    <property type="evidence" value="ECO:0007669"/>
    <property type="project" value="InterPro"/>
</dbReference>
<feature type="compositionally biased region" description="Basic and acidic residues" evidence="17">
    <location>
        <begin position="339"/>
        <end position="350"/>
    </location>
</feature>
<evidence type="ECO:0000313" key="19">
    <source>
        <dbReference type="Ensembl" id="ENSSLUP00000048629.1"/>
    </source>
</evidence>
<keyword evidence="20" id="KW-1185">Reference proteome</keyword>
<evidence type="ECO:0000256" key="2">
    <source>
        <dbReference type="ARBA" id="ARBA00006116"/>
    </source>
</evidence>
<feature type="compositionally biased region" description="Polar residues" evidence="17">
    <location>
        <begin position="125"/>
        <end position="148"/>
    </location>
</feature>
<feature type="compositionally biased region" description="Acidic residues" evidence="17">
    <location>
        <begin position="1133"/>
        <end position="1147"/>
    </location>
</feature>
<dbReference type="InterPro" id="IPR003959">
    <property type="entry name" value="ATPase_AAA_core"/>
</dbReference>
<dbReference type="Pfam" id="PF08519">
    <property type="entry name" value="RFC1"/>
    <property type="match status" value="1"/>
</dbReference>
<feature type="domain" description="BRCT" evidence="18">
    <location>
        <begin position="436"/>
        <end position="516"/>
    </location>
</feature>
<comment type="subunit">
    <text evidence="11">Large subunit of the RFC complex, an heteropentameric complex consisting of RFC1 and four small subunits RFC2, RFC3, RFC4 and RFC5; the RFC complex interacts with PCNA and the interaction involves RFC1.</text>
</comment>
<feature type="compositionally biased region" description="Low complexity" evidence="17">
    <location>
        <begin position="319"/>
        <end position="336"/>
    </location>
</feature>
<keyword evidence="8" id="KW-0238">DNA-binding</keyword>
<evidence type="ECO:0000256" key="15">
    <source>
        <dbReference type="ARBA" id="ARBA00078526"/>
    </source>
</evidence>
<feature type="region of interest" description="Disordered" evidence="17">
    <location>
        <begin position="520"/>
        <end position="620"/>
    </location>
</feature>
<dbReference type="GO" id="GO:0005663">
    <property type="term" value="C:DNA replication factor C complex"/>
    <property type="evidence" value="ECO:0007669"/>
    <property type="project" value="InterPro"/>
</dbReference>
<feature type="compositionally biased region" description="Polar residues" evidence="17">
    <location>
        <begin position="536"/>
        <end position="572"/>
    </location>
</feature>
<evidence type="ECO:0000256" key="3">
    <source>
        <dbReference type="ARBA" id="ARBA00020401"/>
    </source>
</evidence>
<evidence type="ECO:0000256" key="17">
    <source>
        <dbReference type="SAM" id="MobiDB-lite"/>
    </source>
</evidence>
<dbReference type="GO" id="GO:0016887">
    <property type="term" value="F:ATP hydrolysis activity"/>
    <property type="evidence" value="ECO:0007669"/>
    <property type="project" value="InterPro"/>
</dbReference>
<sequence length="1232" mass="135263">MDIRRFFAPTSAKPSVQKPVPNGNIKTEEKKEEKKKKKKKNSSSSNEEVKKKETAKVKSSKPKETRKDSEKKRKKHAVIESDSEDEEPVRKSKKSPKEKQKTSQTVPPPKKDPVQYVSETDSDSDNFQSLKKVSEPKQNGTAKQTKSDAGSARPGVKEGLKSPVKPSSTQGKPAVKSPPVPVTPKSAPPPPLKRTPTSVLDYFGSATVQRSDKKLVASTKRKAPTQDTDDLMSDEQIAKQLQMDEDMELEKQVHEDEEFARTLAMLDEEPQAKKARKGSDEKSAATACPKKSRTDSAAGITSSPSKSNRRGSMSEDVISPSPKKNPVPVKASSKLAMMKKKEEEREERPKSKTPISPTKIKLSPKSEPLPLSNSNKRFTPKTGTTPTTVKTSPKKPESTSTSPDDSEKKKVNSAAYRNFLNRDGPRALGSKEIPQGEENCLEGCVFVLTGVMESMERDDAKSLIERYGGKVTGNISKKTTYLVQGRDSGVSKLEKAESLGTKILDEDGLLELIRTKPGKKSKYEIAAEAESKASKTRTPPSKTLKSTPKAQKISPSKGNSRSPHTPSPSKTGLAQGHGARTRDGCTPPGRGSGHTARRELGLSPSTSSSSAPGPSPTHEDASLLWVDKYRPRSLKTVIGQQGDQSCANKLLRWLQNWYRHHSGGSSKPPVARFGKFGGKDDGSGFKAALLSGPPGVGKTTTAALVCEELGFSYVEMNASCTRSKNSLKEVVSESLNNTSIESFYKGTSQKVSSKHVLIMDEVDGMAGNEDRGGIQEMIGLIRSSKIPIICMCNDRNHQKIRSLANYCFDLRFQRPRVEQIKGAMMSLAFKEGIKIPPPALNEMILASNQDVRQVIHNLSMWSAKNKVMTYDQCKSDAASARKDMKLGPFDVCRKVFASGEETAHMSLIDKSDLFFHDYSLAPLFVQENYPHVRPKAAGGNLKSHLMLLSKTADSISDGDLVDRQIRSRQIWSLLPTQAIYASVLPGELMKGYMSQFPNFPSWLGKNSSTSKHSRIVQELASHMCLKTMSSRQAVNLDYLYYLRQALLSPLQRHGAEGAGEAVQLLDNYQLIKEDVDSIMEISVWGGQPDPYSKLDSKVKAAFTRAYNKEAHLTPYSLQAVKKGRRGGGGESEFGGEDMDNEVQESEDEGLKTDAMIKVRALTMSLQCVNPFDSMYTPRQRLSSYLFSVYMLSVSCSSVQQKKAKATKESKKEKKEDSGKGKGKGTGKGKAKK</sequence>
<dbReference type="SUPFAM" id="SSF48019">
    <property type="entry name" value="post-AAA+ oligomerization domain-like"/>
    <property type="match status" value="1"/>
</dbReference>
<protein>
    <recommendedName>
        <fullName evidence="3">Replication factor C subunit 1</fullName>
    </recommendedName>
    <alternativeName>
        <fullName evidence="15">Activator 1 140 kDa subunit</fullName>
    </alternativeName>
    <alternativeName>
        <fullName evidence="14">Activator 1 large subunit</fullName>
    </alternativeName>
    <alternativeName>
        <fullName evidence="16">Activator 1 subunit 1</fullName>
    </alternativeName>
    <alternativeName>
        <fullName evidence="12">Replication factor C 140 kDa subunit</fullName>
    </alternativeName>
    <alternativeName>
        <fullName evidence="13">Replication factor C large subunit</fullName>
    </alternativeName>
</protein>
<evidence type="ECO:0000256" key="7">
    <source>
        <dbReference type="ARBA" id="ARBA00022840"/>
    </source>
</evidence>
<feature type="compositionally biased region" description="Basic and acidic residues" evidence="17">
    <location>
        <begin position="1205"/>
        <end position="1219"/>
    </location>
</feature>
<reference evidence="19" key="1">
    <citation type="submission" date="2025-08" db="UniProtKB">
        <authorList>
            <consortium name="Ensembl"/>
        </authorList>
    </citation>
    <scope>IDENTIFICATION</scope>
</reference>
<feature type="region of interest" description="Disordered" evidence="17">
    <location>
        <begin position="1"/>
        <end position="233"/>
    </location>
</feature>
<evidence type="ECO:0000256" key="10">
    <source>
        <dbReference type="ARBA" id="ARBA00054501"/>
    </source>
</evidence>
<dbReference type="FunFam" id="3.40.50.300:FF:000395">
    <property type="entry name" value="Replication factor C subunit 1"/>
    <property type="match status" value="1"/>
</dbReference>
<name>A0A8C9ZZZ1_SANLU</name>
<feature type="compositionally biased region" description="Pro residues" evidence="17">
    <location>
        <begin position="176"/>
        <end position="193"/>
    </location>
</feature>
<feature type="compositionally biased region" description="Low complexity" evidence="17">
    <location>
        <begin position="601"/>
        <end position="612"/>
    </location>
</feature>
<feature type="compositionally biased region" description="Basic and acidic residues" evidence="17">
    <location>
        <begin position="521"/>
        <end position="533"/>
    </location>
</feature>
<feature type="region of interest" description="Disordered" evidence="17">
    <location>
        <begin position="248"/>
        <end position="432"/>
    </location>
</feature>
<dbReference type="FunFam" id="1.10.8.60:FF:000021">
    <property type="entry name" value="Replication factor C subunit 1"/>
    <property type="match status" value="1"/>
</dbReference>
<comment type="similarity">
    <text evidence="2">Belongs to the activator 1 large subunit family.</text>
</comment>
<dbReference type="SMART" id="SM00292">
    <property type="entry name" value="BRCT"/>
    <property type="match status" value="1"/>
</dbReference>
<reference evidence="19" key="2">
    <citation type="submission" date="2025-09" db="UniProtKB">
        <authorList>
            <consortium name="Ensembl"/>
        </authorList>
    </citation>
    <scope>IDENTIFICATION</scope>
</reference>
<feature type="compositionally biased region" description="Basic and acidic residues" evidence="17">
    <location>
        <begin position="47"/>
        <end position="71"/>
    </location>
</feature>
<evidence type="ECO:0000256" key="4">
    <source>
        <dbReference type="ARBA" id="ARBA00022553"/>
    </source>
</evidence>
<feature type="compositionally biased region" description="Low complexity" evidence="17">
    <location>
        <begin position="380"/>
        <end position="391"/>
    </location>
</feature>
<dbReference type="SUPFAM" id="SSF52540">
    <property type="entry name" value="P-loop containing nucleoside triphosphate hydrolases"/>
    <property type="match status" value="1"/>
</dbReference>
<dbReference type="CDD" id="cd00009">
    <property type="entry name" value="AAA"/>
    <property type="match status" value="1"/>
</dbReference>
<dbReference type="InterPro" id="IPR001357">
    <property type="entry name" value="BRCT_dom"/>
</dbReference>
<keyword evidence="6" id="KW-0547">Nucleotide-binding</keyword>
<evidence type="ECO:0000256" key="1">
    <source>
        <dbReference type="ARBA" id="ARBA00004123"/>
    </source>
</evidence>
<dbReference type="Pfam" id="PF00533">
    <property type="entry name" value="BRCT"/>
    <property type="match status" value="1"/>
</dbReference>
<evidence type="ECO:0000256" key="6">
    <source>
        <dbReference type="ARBA" id="ARBA00022741"/>
    </source>
</evidence>
<dbReference type="PANTHER" id="PTHR23389">
    <property type="entry name" value="CHROMOSOME TRANSMISSION FIDELITY FACTOR 18"/>
    <property type="match status" value="1"/>
</dbReference>
<dbReference type="PROSITE" id="PS50172">
    <property type="entry name" value="BRCT"/>
    <property type="match status" value="1"/>
</dbReference>
<dbReference type="GO" id="GO:0003677">
    <property type="term" value="F:DNA binding"/>
    <property type="evidence" value="ECO:0007669"/>
    <property type="project" value="UniProtKB-KW"/>
</dbReference>
<dbReference type="InterPro" id="IPR047854">
    <property type="entry name" value="RFC_lid"/>
</dbReference>
<dbReference type="Pfam" id="PF25361">
    <property type="entry name" value="AAA_lid_RFC1"/>
    <property type="match status" value="1"/>
</dbReference>
<dbReference type="AlphaFoldDB" id="A0A8C9ZZZ1"/>
<keyword evidence="9" id="KW-0539">Nucleus</keyword>
<dbReference type="InterPro" id="IPR003593">
    <property type="entry name" value="AAA+_ATPase"/>
</dbReference>
<feature type="region of interest" description="Disordered" evidence="17">
    <location>
        <begin position="1197"/>
        <end position="1232"/>
    </location>
</feature>
<dbReference type="SMART" id="SM00382">
    <property type="entry name" value="AAA"/>
    <property type="match status" value="1"/>
</dbReference>
<dbReference type="InterPro" id="IPR036420">
    <property type="entry name" value="BRCT_dom_sf"/>
</dbReference>
<keyword evidence="5" id="KW-0235">DNA replication</keyword>
<dbReference type="FunFam" id="1.20.272.10:FF:000005">
    <property type="entry name" value="Replication factor C subunit 1"/>
    <property type="match status" value="1"/>
</dbReference>
<dbReference type="Gene3D" id="1.20.272.10">
    <property type="match status" value="1"/>
</dbReference>
<comment type="subcellular location">
    <subcellularLocation>
        <location evidence="1">Nucleus</location>
    </subcellularLocation>
</comment>
<dbReference type="Proteomes" id="UP000694568">
    <property type="component" value="Unplaced"/>
</dbReference>
<proteinExistence type="inferred from homology"/>